<dbReference type="OrthoDB" id="24239at2157"/>
<dbReference type="RefSeq" id="WP_014025933.1">
    <property type="nucleotide sequence ID" value="NC_015931.1"/>
</dbReference>
<feature type="domain" description="AAA+ ATPase" evidence="1">
    <location>
        <begin position="36"/>
        <end position="206"/>
    </location>
</feature>
<dbReference type="SUPFAM" id="SSF52540">
    <property type="entry name" value="P-loop containing nucleoside triphosphate hydrolases"/>
    <property type="match status" value="1"/>
</dbReference>
<organism evidence="2 3">
    <name type="scientific">Pyrolobus fumarii (strain DSM 11204 / 1A)</name>
    <dbReference type="NCBI Taxonomy" id="694429"/>
    <lineage>
        <taxon>Archaea</taxon>
        <taxon>Thermoproteota</taxon>
        <taxon>Thermoprotei</taxon>
        <taxon>Desulfurococcales</taxon>
        <taxon>Pyrodictiaceae</taxon>
        <taxon>Pyrolobus</taxon>
    </lineage>
</organism>
<dbReference type="eggNOG" id="arCOG04159">
    <property type="taxonomic scope" value="Archaea"/>
</dbReference>
<dbReference type="Pfam" id="PF07728">
    <property type="entry name" value="AAA_5"/>
    <property type="match status" value="1"/>
</dbReference>
<dbReference type="GeneID" id="25394824"/>
<dbReference type="CDD" id="cd00009">
    <property type="entry name" value="AAA"/>
    <property type="match status" value="1"/>
</dbReference>
<dbReference type="GO" id="GO:0005524">
    <property type="term" value="F:ATP binding"/>
    <property type="evidence" value="ECO:0007669"/>
    <property type="project" value="InterPro"/>
</dbReference>
<dbReference type="GO" id="GO:0016887">
    <property type="term" value="F:ATP hydrolysis activity"/>
    <property type="evidence" value="ECO:0007669"/>
    <property type="project" value="InterPro"/>
</dbReference>
<dbReference type="EMBL" id="CP002838">
    <property type="protein sequence ID" value="AEM38256.1"/>
    <property type="molecule type" value="Genomic_DNA"/>
</dbReference>
<reference evidence="2 3" key="1">
    <citation type="journal article" date="2011" name="Stand. Genomic Sci.">
        <title>Complete genome sequence of the hyperthermophilic chemolithoautotroph Pyrolobus fumarii type strain (1A).</title>
        <authorList>
            <person name="Anderson I."/>
            <person name="Goker M."/>
            <person name="Nolan M."/>
            <person name="Lucas S."/>
            <person name="Hammon N."/>
            <person name="Deshpande S."/>
            <person name="Cheng J.F."/>
            <person name="Tapia R."/>
            <person name="Han C."/>
            <person name="Goodwin L."/>
            <person name="Pitluck S."/>
            <person name="Huntemann M."/>
            <person name="Liolios K."/>
            <person name="Ivanova N."/>
            <person name="Pagani I."/>
            <person name="Mavromatis K."/>
            <person name="Ovchinikova G."/>
            <person name="Pati A."/>
            <person name="Chen A."/>
            <person name="Palaniappan K."/>
            <person name="Land M."/>
            <person name="Hauser L."/>
            <person name="Brambilla E.M."/>
            <person name="Huber H."/>
            <person name="Yasawong M."/>
            <person name="Rohde M."/>
            <person name="Spring S."/>
            <person name="Abt B."/>
            <person name="Sikorski J."/>
            <person name="Wirth R."/>
            <person name="Detter J.C."/>
            <person name="Woyke T."/>
            <person name="Bristow J."/>
            <person name="Eisen J.A."/>
            <person name="Markowitz V."/>
            <person name="Hugenholtz P."/>
            <person name="Kyrpides N.C."/>
            <person name="Klenk H.P."/>
            <person name="Lapidus A."/>
        </authorList>
    </citation>
    <scope>NUCLEOTIDE SEQUENCE [LARGE SCALE GENOMIC DNA]</scope>
    <source>
        <strain evidence="3">DSM 11204 / 1A</strain>
    </source>
</reference>
<dbReference type="Gene3D" id="3.40.50.300">
    <property type="entry name" value="P-loop containing nucleotide triphosphate hydrolases"/>
    <property type="match status" value="1"/>
</dbReference>
<evidence type="ECO:0000313" key="3">
    <source>
        <dbReference type="Proteomes" id="UP000001037"/>
    </source>
</evidence>
<dbReference type="KEGG" id="pfm:Pyrfu_0384"/>
<dbReference type="PANTHER" id="PTHR42759">
    <property type="entry name" value="MOXR FAMILY PROTEIN"/>
    <property type="match status" value="1"/>
</dbReference>
<dbReference type="InterPro" id="IPR003593">
    <property type="entry name" value="AAA+_ATPase"/>
</dbReference>
<name>G0EFT5_PYRF1</name>
<dbReference type="InterPro" id="IPR050764">
    <property type="entry name" value="CbbQ/NirQ/NorQ/GpvN"/>
</dbReference>
<dbReference type="HOGENOM" id="CLU_053995_1_0_2"/>
<dbReference type="SMART" id="SM00382">
    <property type="entry name" value="AAA"/>
    <property type="match status" value="1"/>
</dbReference>
<accession>G0EFT5</accession>
<dbReference type="AlphaFoldDB" id="G0EFT5"/>
<dbReference type="Proteomes" id="UP000001037">
    <property type="component" value="Chromosome"/>
</dbReference>
<gene>
    <name evidence="2" type="ordered locus">Pyrfu_0384</name>
</gene>
<dbReference type="InParanoid" id="G0EFT5"/>
<dbReference type="InterPro" id="IPR011704">
    <property type="entry name" value="ATPase_dyneun-rel_AAA"/>
</dbReference>
<dbReference type="STRING" id="694429.Pyrfu_0384"/>
<protein>
    <submittedName>
        <fullName evidence="2">AAA ATPase</fullName>
    </submittedName>
</protein>
<keyword evidence="3" id="KW-1185">Reference proteome</keyword>
<dbReference type="PANTHER" id="PTHR42759:SF1">
    <property type="entry name" value="MAGNESIUM-CHELATASE SUBUNIT CHLD"/>
    <property type="match status" value="1"/>
</dbReference>
<proteinExistence type="predicted"/>
<dbReference type="InterPro" id="IPR027417">
    <property type="entry name" value="P-loop_NTPase"/>
</dbReference>
<evidence type="ECO:0000259" key="1">
    <source>
        <dbReference type="SMART" id="SM00382"/>
    </source>
</evidence>
<sequence>MKLSGGYGPVLDHAELERLLYALARSVIIDGRGGREAPAVFIWGPPGVGKSDTVRRVAARLAEESGRRLVEYEGVETHRMVSKEPEKYLVLVDIRASQLEPSDVQGLPRLVEEDGAVYTVWAAPLWARILSLPGIAGILFLDEVNLASPLVQAALYQVILERRVGSLHLSNRVFVVAAGNREQIDNPYARPLAPPLANRFVHVTLECPDPTSWLRWAEANGVHPWIREYIASSAAGGKNPLCGMRAVGESHAFPTPRSWEFASSLLKRCQEAGGCKRIEDDDTVMMIAAAVGNHAANEWKIWAEVMRGLPSPKTLAKNPEKLAEVLSSVRARGESMAAYYILARVAYAALDDPEVYANFLLSLENVIRKARLTTDYFNAIVSLTHPLARDKLEKLRSKNPKLYQQLNALLTRYYTMQPVM</sequence>
<evidence type="ECO:0000313" key="2">
    <source>
        <dbReference type="EMBL" id="AEM38256.1"/>
    </source>
</evidence>